<accession>A0A2S5J206</accession>
<protein>
    <recommendedName>
        <fullName evidence="4">Integral membrane protein</fullName>
    </recommendedName>
</protein>
<keyword evidence="1" id="KW-0472">Membrane</keyword>
<feature type="transmembrane region" description="Helical" evidence="1">
    <location>
        <begin position="417"/>
        <end position="435"/>
    </location>
</feature>
<evidence type="ECO:0000256" key="1">
    <source>
        <dbReference type="SAM" id="Phobius"/>
    </source>
</evidence>
<gene>
    <name evidence="2" type="ORF">C4K88_02855</name>
</gene>
<evidence type="ECO:0008006" key="4">
    <source>
        <dbReference type="Google" id="ProtNLM"/>
    </source>
</evidence>
<feature type="transmembrane region" description="Helical" evidence="1">
    <location>
        <begin position="393"/>
        <end position="411"/>
    </location>
</feature>
<feature type="transmembrane region" description="Helical" evidence="1">
    <location>
        <begin position="252"/>
        <end position="272"/>
    </location>
</feature>
<organism evidence="2 3">
    <name type="scientific">Arthrobacter pityocampae</name>
    <dbReference type="NCBI Taxonomy" id="547334"/>
    <lineage>
        <taxon>Bacteria</taxon>
        <taxon>Bacillati</taxon>
        <taxon>Actinomycetota</taxon>
        <taxon>Actinomycetes</taxon>
        <taxon>Micrococcales</taxon>
        <taxon>Micrococcaceae</taxon>
        <taxon>Arthrobacter</taxon>
    </lineage>
</organism>
<dbReference type="AlphaFoldDB" id="A0A2S5J206"/>
<reference evidence="2 3" key="1">
    <citation type="journal article" date="2014" name="Int. J. Syst. Evol. Microbiol.">
        <title>Arthrobacter pityocampae sp. nov., isolated from Thaumetopoea pityocampa (Lep., Thaumetopoeidae).</title>
        <authorList>
            <person name="Ince I.A."/>
            <person name="Demirbag Z."/>
            <person name="Kati H."/>
        </authorList>
    </citation>
    <scope>NUCLEOTIDE SEQUENCE [LARGE SCALE GENOMIC DNA]</scope>
    <source>
        <strain evidence="2 3">Tp2</strain>
    </source>
</reference>
<dbReference type="EMBL" id="PRKW01000001">
    <property type="protein sequence ID" value="PPB50827.1"/>
    <property type="molecule type" value="Genomic_DNA"/>
</dbReference>
<feature type="transmembrane region" description="Helical" evidence="1">
    <location>
        <begin position="48"/>
        <end position="70"/>
    </location>
</feature>
<evidence type="ECO:0000313" key="2">
    <source>
        <dbReference type="EMBL" id="PPB50827.1"/>
    </source>
</evidence>
<feature type="transmembrane region" description="Helical" evidence="1">
    <location>
        <begin position="324"/>
        <end position="351"/>
    </location>
</feature>
<keyword evidence="1" id="KW-1133">Transmembrane helix</keyword>
<name>A0A2S5J206_9MICC</name>
<comment type="caution">
    <text evidence="2">The sequence shown here is derived from an EMBL/GenBank/DDBJ whole genome shotgun (WGS) entry which is preliminary data.</text>
</comment>
<sequence>MHVTETRDQEVARLSAEVARLRSQLDASSDEAPPPAAARRSGRGRGRAFLAVVLILLGALLAPLAVVAAWTKAEVTNTDQFVATVSPLIDDPAFQSYLVDEITTTINDSVDIPTITSDLFDGIATLDLPPRAAEALQLLEQPAVQGAESLITSTTEQLIASDAFDQVWDQALRSSHSGLNAALSGDTSGAVVISDSGEVGIQLGPIIAAVKQQLTAQGLTLADRIPEVDRTIVVAQSDELGQARTAYQAIDVLGFVLPWISIGLLAAGVLVARRKARALIWAGIALALGMVFLALGVAIGRIAAVDALSPQYMPSSTAQAIYDTLVPLLYSTALAVGVAGVTTAVVAYLAGPFDGALAVRRLTVDTARRTRAAAEGNGVTTGRFGEFLYRARRYIRIAIAVVGAAIVLLVRPLTPGVTLWTAFGALIAILLLELLQRPPAVEVDVRVDGAPVGGGAAPPPRDTERV</sequence>
<evidence type="ECO:0000313" key="3">
    <source>
        <dbReference type="Proteomes" id="UP000239297"/>
    </source>
</evidence>
<dbReference type="Proteomes" id="UP000239297">
    <property type="component" value="Unassembled WGS sequence"/>
</dbReference>
<keyword evidence="1" id="KW-0812">Transmembrane</keyword>
<keyword evidence="3" id="KW-1185">Reference proteome</keyword>
<feature type="transmembrane region" description="Helical" evidence="1">
    <location>
        <begin position="279"/>
        <end position="304"/>
    </location>
</feature>
<dbReference type="OrthoDB" id="4350291at2"/>
<proteinExistence type="predicted"/>
<dbReference type="RefSeq" id="WP_104120091.1">
    <property type="nucleotide sequence ID" value="NZ_PRKW01000001.1"/>
</dbReference>